<accession>A0A6M5YK28</accession>
<reference evidence="3" key="1">
    <citation type="submission" date="2020-05" db="EMBL/GenBank/DDBJ databases">
        <title>Frigoriglobus tundricola gen. nov., sp. nov., a psychrotolerant cellulolytic planctomycete of the family Gemmataceae with two divergent copies of 16S rRNA gene.</title>
        <authorList>
            <person name="Kulichevskaya I.S."/>
            <person name="Ivanova A.A."/>
            <person name="Naumoff D.G."/>
            <person name="Beletsky A.V."/>
            <person name="Rijpstra W.I.C."/>
            <person name="Sinninghe Damste J.S."/>
            <person name="Mardanov A.V."/>
            <person name="Ravin N.V."/>
            <person name="Dedysh S.N."/>
        </authorList>
    </citation>
    <scope>NUCLEOTIDE SEQUENCE [LARGE SCALE GENOMIC DNA]</scope>
    <source>
        <strain evidence="3">PL17</strain>
    </source>
</reference>
<dbReference type="KEGG" id="ftj:FTUN_1449"/>
<sequence length="118" mass="13109">MLSQDPRRRLHYAWVAAGVTFLVLPGTSVRSEPTCNTTLLELFPTVRSWVEDQAKSMEFDMTICDPIATESCVAVNSATGSYEMPGNQGLDSRVLKPTRTPNRNSREQDSTRKIATTT</sequence>
<dbReference type="AlphaFoldDB" id="A0A6M5YK28"/>
<evidence type="ECO:0000313" key="2">
    <source>
        <dbReference type="EMBL" id="QJW93934.1"/>
    </source>
</evidence>
<dbReference type="Proteomes" id="UP000503447">
    <property type="component" value="Chromosome"/>
</dbReference>
<keyword evidence="3" id="KW-1185">Reference proteome</keyword>
<organism evidence="2 3">
    <name type="scientific">Frigoriglobus tundricola</name>
    <dbReference type="NCBI Taxonomy" id="2774151"/>
    <lineage>
        <taxon>Bacteria</taxon>
        <taxon>Pseudomonadati</taxon>
        <taxon>Planctomycetota</taxon>
        <taxon>Planctomycetia</taxon>
        <taxon>Gemmatales</taxon>
        <taxon>Gemmataceae</taxon>
        <taxon>Frigoriglobus</taxon>
    </lineage>
</organism>
<name>A0A6M5YK28_9BACT</name>
<evidence type="ECO:0000313" key="3">
    <source>
        <dbReference type="Proteomes" id="UP000503447"/>
    </source>
</evidence>
<evidence type="ECO:0000256" key="1">
    <source>
        <dbReference type="SAM" id="MobiDB-lite"/>
    </source>
</evidence>
<feature type="region of interest" description="Disordered" evidence="1">
    <location>
        <begin position="83"/>
        <end position="118"/>
    </location>
</feature>
<proteinExistence type="predicted"/>
<gene>
    <name evidence="2" type="ORF">FTUN_1449</name>
</gene>
<dbReference type="EMBL" id="CP053452">
    <property type="protein sequence ID" value="QJW93934.1"/>
    <property type="molecule type" value="Genomic_DNA"/>
</dbReference>
<protein>
    <submittedName>
        <fullName evidence="2">Uncharacterized protein</fullName>
    </submittedName>
</protein>